<keyword evidence="2" id="KW-0067">ATP-binding</keyword>
<protein>
    <submittedName>
        <fullName evidence="2">Protein export cytoplasm protein SecA ATPase RNA helicase</fullName>
    </submittedName>
</protein>
<dbReference type="InterPro" id="IPR000182">
    <property type="entry name" value="GNAT_dom"/>
</dbReference>
<dbReference type="GO" id="GO:0016747">
    <property type="term" value="F:acyltransferase activity, transferring groups other than amino-acyl groups"/>
    <property type="evidence" value="ECO:0007669"/>
    <property type="project" value="InterPro"/>
</dbReference>
<dbReference type="Gene3D" id="3.40.630.30">
    <property type="match status" value="1"/>
</dbReference>
<dbReference type="Proteomes" id="UP001193389">
    <property type="component" value="Chromosome"/>
</dbReference>
<dbReference type="InterPro" id="IPR053144">
    <property type="entry name" value="Acetyltransferase_Butenolide"/>
</dbReference>
<evidence type="ECO:0000313" key="3">
    <source>
        <dbReference type="Proteomes" id="UP001193389"/>
    </source>
</evidence>
<proteinExistence type="predicted"/>
<gene>
    <name evidence="2" type="ORF">AQPE_2991</name>
</gene>
<dbReference type="GO" id="GO:0004386">
    <property type="term" value="F:helicase activity"/>
    <property type="evidence" value="ECO:0007669"/>
    <property type="project" value="UniProtKB-KW"/>
</dbReference>
<dbReference type="KEGG" id="anf:AQPE_2991"/>
<evidence type="ECO:0000313" key="2">
    <source>
        <dbReference type="EMBL" id="BBE18823.1"/>
    </source>
</evidence>
<dbReference type="EMBL" id="AP018694">
    <property type="protein sequence ID" value="BBE18823.1"/>
    <property type="molecule type" value="Genomic_DNA"/>
</dbReference>
<dbReference type="Pfam" id="PF13673">
    <property type="entry name" value="Acetyltransf_10"/>
    <property type="match status" value="1"/>
</dbReference>
<organism evidence="2 3">
    <name type="scientific">Aquipluma nitroreducens</name>
    <dbReference type="NCBI Taxonomy" id="2010828"/>
    <lineage>
        <taxon>Bacteria</taxon>
        <taxon>Pseudomonadati</taxon>
        <taxon>Bacteroidota</taxon>
        <taxon>Bacteroidia</taxon>
        <taxon>Marinilabiliales</taxon>
        <taxon>Prolixibacteraceae</taxon>
        <taxon>Aquipluma</taxon>
    </lineage>
</organism>
<dbReference type="PANTHER" id="PTHR43233:SF1">
    <property type="entry name" value="FAMILY N-ACETYLTRANSFERASE, PUTATIVE (AFU_ORTHOLOGUE AFUA_6G03350)-RELATED"/>
    <property type="match status" value="1"/>
</dbReference>
<feature type="domain" description="N-acetyltransferase" evidence="1">
    <location>
        <begin position="3"/>
        <end position="132"/>
    </location>
</feature>
<dbReference type="PANTHER" id="PTHR43233">
    <property type="entry name" value="FAMILY N-ACETYLTRANSFERASE, PUTATIVE (AFU_ORTHOLOGUE AFUA_6G03350)-RELATED"/>
    <property type="match status" value="1"/>
</dbReference>
<evidence type="ECO:0000259" key="1">
    <source>
        <dbReference type="PROSITE" id="PS51186"/>
    </source>
</evidence>
<keyword evidence="2" id="KW-0378">Hydrolase</keyword>
<dbReference type="AlphaFoldDB" id="A0A5K7SB67"/>
<keyword evidence="2" id="KW-0547">Nucleotide-binding</keyword>
<reference evidence="2" key="1">
    <citation type="journal article" date="2020" name="Int. J. Syst. Evol. Microbiol.">
        <title>Aquipluma nitroreducens gen. nov. sp. nov., a novel facultatively anaerobic bacterium isolated from a freshwater lake.</title>
        <authorList>
            <person name="Watanabe M."/>
            <person name="Kojima H."/>
            <person name="Fukui M."/>
        </authorList>
    </citation>
    <scope>NUCLEOTIDE SEQUENCE</scope>
    <source>
        <strain evidence="2">MeG22</strain>
    </source>
</reference>
<dbReference type="InterPro" id="IPR016181">
    <property type="entry name" value="Acyl_CoA_acyltransferase"/>
</dbReference>
<keyword evidence="3" id="KW-1185">Reference proteome</keyword>
<dbReference type="RefSeq" id="WP_318347125.1">
    <property type="nucleotide sequence ID" value="NZ_AP018694.1"/>
</dbReference>
<dbReference type="PROSITE" id="PS51186">
    <property type="entry name" value="GNAT"/>
    <property type="match status" value="1"/>
</dbReference>
<sequence>MEITYRLDFTPETTLIIDLYNSSGINRPTSDSKRIAEMYANSNLVVTAWEEDKLVGIARSLTDFCYCCYLSDLAVRKEYQKYGIGKKLIALTKEKIGHQTMLLLLAAPSAMDYYPKVGFQKVNNGFIINRTE</sequence>
<name>A0A5K7SB67_9BACT</name>
<keyword evidence="2" id="KW-0347">Helicase</keyword>
<dbReference type="CDD" id="cd04301">
    <property type="entry name" value="NAT_SF"/>
    <property type="match status" value="1"/>
</dbReference>
<dbReference type="SUPFAM" id="SSF55729">
    <property type="entry name" value="Acyl-CoA N-acyltransferases (Nat)"/>
    <property type="match status" value="1"/>
</dbReference>
<accession>A0A5K7SB67</accession>